<gene>
    <name evidence="2" type="primary">parA</name>
    <name evidence="2" type="ORF">GCM10011571_33690</name>
</gene>
<dbReference type="SUPFAM" id="SSF52540">
    <property type="entry name" value="P-loop containing nucleoside triphosphate hydrolases"/>
    <property type="match status" value="1"/>
</dbReference>
<dbReference type="InterPro" id="IPR025669">
    <property type="entry name" value="AAA_dom"/>
</dbReference>
<dbReference type="RefSeq" id="WP_188649045.1">
    <property type="nucleotide sequence ID" value="NZ_BMHQ01000018.1"/>
</dbReference>
<dbReference type="AlphaFoldDB" id="A0A8J2YF86"/>
<dbReference type="InterPro" id="IPR027417">
    <property type="entry name" value="P-loop_NTPase"/>
</dbReference>
<dbReference type="EMBL" id="BMHQ01000018">
    <property type="protein sequence ID" value="GGE28817.1"/>
    <property type="molecule type" value="Genomic_DNA"/>
</dbReference>
<dbReference type="Pfam" id="PF13614">
    <property type="entry name" value="AAA_31"/>
    <property type="match status" value="1"/>
</dbReference>
<dbReference type="Gene3D" id="3.40.50.300">
    <property type="entry name" value="P-loop containing nucleotide triphosphate hydrolases"/>
    <property type="match status" value="1"/>
</dbReference>
<keyword evidence="3" id="KW-1185">Reference proteome</keyword>
<dbReference type="PANTHER" id="PTHR13696:SF52">
    <property type="entry name" value="PARA FAMILY PROTEIN CT_582"/>
    <property type="match status" value="1"/>
</dbReference>
<reference evidence="2" key="2">
    <citation type="submission" date="2020-09" db="EMBL/GenBank/DDBJ databases">
        <authorList>
            <person name="Sun Q."/>
            <person name="Zhou Y."/>
        </authorList>
    </citation>
    <scope>NUCLEOTIDE SEQUENCE</scope>
    <source>
        <strain evidence="2">CGMCC 1.15179</strain>
    </source>
</reference>
<evidence type="ECO:0000259" key="1">
    <source>
        <dbReference type="Pfam" id="PF13614"/>
    </source>
</evidence>
<reference evidence="2" key="1">
    <citation type="journal article" date="2014" name="Int. J. Syst. Evol. Microbiol.">
        <title>Complete genome sequence of Corynebacterium casei LMG S-19264T (=DSM 44701T), isolated from a smear-ripened cheese.</title>
        <authorList>
            <consortium name="US DOE Joint Genome Institute (JGI-PGF)"/>
            <person name="Walter F."/>
            <person name="Albersmeier A."/>
            <person name="Kalinowski J."/>
            <person name="Ruckert C."/>
        </authorList>
    </citation>
    <scope>NUCLEOTIDE SEQUENCE</scope>
    <source>
        <strain evidence="2">CGMCC 1.15179</strain>
    </source>
</reference>
<accession>A0A8J2YF86</accession>
<dbReference type="CDD" id="cd02042">
    <property type="entry name" value="ParAB_family"/>
    <property type="match status" value="1"/>
</dbReference>
<comment type="caution">
    <text evidence="2">The sequence shown here is derived from an EMBL/GenBank/DDBJ whole genome shotgun (WGS) entry which is preliminary data.</text>
</comment>
<dbReference type="Proteomes" id="UP000625210">
    <property type="component" value="Unassembled WGS sequence"/>
</dbReference>
<organism evidence="2 3">
    <name type="scientific">Marinithermofilum abyssi</name>
    <dbReference type="NCBI Taxonomy" id="1571185"/>
    <lineage>
        <taxon>Bacteria</taxon>
        <taxon>Bacillati</taxon>
        <taxon>Bacillota</taxon>
        <taxon>Bacilli</taxon>
        <taxon>Bacillales</taxon>
        <taxon>Thermoactinomycetaceae</taxon>
        <taxon>Marinithermofilum</taxon>
    </lineage>
</organism>
<evidence type="ECO:0000313" key="3">
    <source>
        <dbReference type="Proteomes" id="UP000625210"/>
    </source>
</evidence>
<evidence type="ECO:0000313" key="2">
    <source>
        <dbReference type="EMBL" id="GGE28817.1"/>
    </source>
</evidence>
<proteinExistence type="predicted"/>
<sequence>MNFTISWGIQKGGSGKTTSCAIVSHLLAEKGYRVLAIDFDSQGNLTQFLTQMSLFEFEDKNVLQAMEEKNADKYIHIINDRLHLLPADDYLATFSKFVYVDYDGNPQTLLQETLEPIKSRYDFLMIDLPPNLGIETINGLCASDGTIALLQPEPFCYDALQRYEETVDLLKSQVNPNLRFLGILTTMMDSRTVLDEAIYHRAKARYEDLLFSTVIKRRVRLKEFTLSGIKNESLKDQAALRPYIDLVEELIYRVKKESLGCPLEK</sequence>
<name>A0A8J2YF86_9BACL</name>
<feature type="domain" description="AAA" evidence="1">
    <location>
        <begin position="5"/>
        <end position="179"/>
    </location>
</feature>
<dbReference type="InterPro" id="IPR050678">
    <property type="entry name" value="DNA_Partitioning_ATPase"/>
</dbReference>
<dbReference type="PANTHER" id="PTHR13696">
    <property type="entry name" value="P-LOOP CONTAINING NUCLEOSIDE TRIPHOSPHATE HYDROLASE"/>
    <property type="match status" value="1"/>
</dbReference>
<protein>
    <submittedName>
        <fullName evidence="2">Chromosome partitioning protein ParA</fullName>
    </submittedName>
</protein>